<dbReference type="STRING" id="1437059.A6A05_00520"/>
<comment type="similarity">
    <text evidence="2">Belongs to the ABC-2 integral membrane protein family.</text>
</comment>
<feature type="transmembrane region" description="Helical" evidence="9">
    <location>
        <begin position="177"/>
        <end position="195"/>
    </location>
</feature>
<feature type="transmembrane region" description="Helical" evidence="9">
    <location>
        <begin position="115"/>
        <end position="135"/>
    </location>
</feature>
<comment type="subcellular location">
    <subcellularLocation>
        <location evidence="1">Cell membrane</location>
        <topology evidence="1">Multi-pass membrane protein</topology>
    </subcellularLocation>
</comment>
<keyword evidence="5 9" id="KW-0812">Transmembrane</keyword>
<evidence type="ECO:0000256" key="6">
    <source>
        <dbReference type="ARBA" id="ARBA00022989"/>
    </source>
</evidence>
<sequence>MSVLSSVIRHWRFALAMAGRDALTLSRGNVLGTGWLVLRPLLQVGIYVVIVTFIFGARLGENFSTFAYALHILSGLVVWQAAQRAIEEAPMLLRDRMDFIKQQVYPVETLPVTTLLANVIPPAVGLATFLFLALFEGQLSWSVLALPLPVALLALFLLGLSWVFMIVGVIFRDLREIITVSMSFLVYFSPVLVSESMVSPRVWLLLQINPLSHVVICFRDVLQGQFHLASWAIFTIMTLAVLTFGAWLVDHQKRHINEYL</sequence>
<keyword evidence="6 9" id="KW-1133">Transmembrane helix</keyword>
<dbReference type="GO" id="GO:0005886">
    <property type="term" value="C:plasma membrane"/>
    <property type="evidence" value="ECO:0007669"/>
    <property type="project" value="UniProtKB-SubCell"/>
</dbReference>
<keyword evidence="12" id="KW-1185">Reference proteome</keyword>
<evidence type="ECO:0000259" key="10">
    <source>
        <dbReference type="Pfam" id="PF01061"/>
    </source>
</evidence>
<dbReference type="PANTHER" id="PTHR30413">
    <property type="entry name" value="INNER MEMBRANE TRANSPORT PERMEASE"/>
    <property type="match status" value="1"/>
</dbReference>
<dbReference type="AlphaFoldDB" id="A0A178MYQ3"/>
<organism evidence="11 12">
    <name type="scientific">Magnetospirillum moscoviense</name>
    <dbReference type="NCBI Taxonomy" id="1437059"/>
    <lineage>
        <taxon>Bacteria</taxon>
        <taxon>Pseudomonadati</taxon>
        <taxon>Pseudomonadota</taxon>
        <taxon>Alphaproteobacteria</taxon>
        <taxon>Rhodospirillales</taxon>
        <taxon>Rhodospirillaceae</taxon>
        <taxon>Magnetospirillum</taxon>
    </lineage>
</organism>
<evidence type="ECO:0000256" key="9">
    <source>
        <dbReference type="SAM" id="Phobius"/>
    </source>
</evidence>
<reference evidence="11 12" key="1">
    <citation type="submission" date="2016-04" db="EMBL/GenBank/DDBJ databases">
        <title>Draft genome sequence of freshwater magnetotactic bacteria Magnetospirillum marisnigri SP-1 and Magnetospirillum moscoviense BB-1.</title>
        <authorList>
            <person name="Koziaeva V."/>
            <person name="Dziuba M.V."/>
            <person name="Ivanov T.M."/>
            <person name="Kuznetsov B."/>
            <person name="Grouzdev D.S."/>
        </authorList>
    </citation>
    <scope>NUCLEOTIDE SEQUENCE [LARGE SCALE GENOMIC DNA]</scope>
    <source>
        <strain evidence="11 12">BB-1</strain>
    </source>
</reference>
<evidence type="ECO:0000256" key="8">
    <source>
        <dbReference type="ARBA" id="ARBA00023136"/>
    </source>
</evidence>
<dbReference type="GO" id="GO:0140359">
    <property type="term" value="F:ABC-type transporter activity"/>
    <property type="evidence" value="ECO:0007669"/>
    <property type="project" value="InterPro"/>
</dbReference>
<proteinExistence type="inferred from homology"/>
<evidence type="ECO:0000313" key="12">
    <source>
        <dbReference type="Proteomes" id="UP000078543"/>
    </source>
</evidence>
<dbReference type="Proteomes" id="UP000078543">
    <property type="component" value="Unassembled WGS sequence"/>
</dbReference>
<feature type="transmembrane region" description="Helical" evidence="9">
    <location>
        <begin position="228"/>
        <end position="249"/>
    </location>
</feature>
<evidence type="ECO:0000256" key="1">
    <source>
        <dbReference type="ARBA" id="ARBA00004651"/>
    </source>
</evidence>
<keyword evidence="8 9" id="KW-0472">Membrane</keyword>
<dbReference type="EMBL" id="LWQU01000104">
    <property type="protein sequence ID" value="OAN55078.1"/>
    <property type="molecule type" value="Genomic_DNA"/>
</dbReference>
<dbReference type="GO" id="GO:0015920">
    <property type="term" value="P:lipopolysaccharide transport"/>
    <property type="evidence" value="ECO:0007669"/>
    <property type="project" value="TreeGrafter"/>
</dbReference>
<keyword evidence="3" id="KW-0813">Transport</keyword>
<dbReference type="GO" id="GO:0015774">
    <property type="term" value="P:polysaccharide transport"/>
    <property type="evidence" value="ECO:0007669"/>
    <property type="project" value="UniProtKB-KW"/>
</dbReference>
<dbReference type="InterPro" id="IPR013525">
    <property type="entry name" value="ABC2_TM"/>
</dbReference>
<feature type="transmembrane region" description="Helical" evidence="9">
    <location>
        <begin position="36"/>
        <end position="56"/>
    </location>
</feature>
<gene>
    <name evidence="11" type="ORF">A6A05_00520</name>
</gene>
<keyword evidence="7" id="KW-0762">Sugar transport</keyword>
<keyword evidence="7" id="KW-0625">Polysaccharide transport</keyword>
<evidence type="ECO:0000256" key="3">
    <source>
        <dbReference type="ARBA" id="ARBA00022448"/>
    </source>
</evidence>
<evidence type="ECO:0000256" key="4">
    <source>
        <dbReference type="ARBA" id="ARBA00022475"/>
    </source>
</evidence>
<dbReference type="Pfam" id="PF01061">
    <property type="entry name" value="ABC2_membrane"/>
    <property type="match status" value="1"/>
</dbReference>
<evidence type="ECO:0000256" key="2">
    <source>
        <dbReference type="ARBA" id="ARBA00007783"/>
    </source>
</evidence>
<feature type="domain" description="ABC-2 type transporter transmembrane" evidence="10">
    <location>
        <begin position="38"/>
        <end position="221"/>
    </location>
</feature>
<name>A0A178MYQ3_9PROT</name>
<keyword evidence="4" id="KW-1003">Cell membrane</keyword>
<evidence type="ECO:0000256" key="7">
    <source>
        <dbReference type="ARBA" id="ARBA00023047"/>
    </source>
</evidence>
<accession>A0A178MYQ3</accession>
<dbReference type="PANTHER" id="PTHR30413:SF10">
    <property type="entry name" value="CAPSULE POLYSACCHARIDE EXPORT INNER-MEMBRANE PROTEIN CTRC"/>
    <property type="match status" value="1"/>
</dbReference>
<protein>
    <recommendedName>
        <fullName evidence="10">ABC-2 type transporter transmembrane domain-containing protein</fullName>
    </recommendedName>
</protein>
<comment type="caution">
    <text evidence="11">The sequence shown here is derived from an EMBL/GenBank/DDBJ whole genome shotgun (WGS) entry which is preliminary data.</text>
</comment>
<feature type="transmembrane region" description="Helical" evidence="9">
    <location>
        <begin position="147"/>
        <end position="171"/>
    </location>
</feature>
<evidence type="ECO:0000313" key="11">
    <source>
        <dbReference type="EMBL" id="OAN55078.1"/>
    </source>
</evidence>
<evidence type="ECO:0000256" key="5">
    <source>
        <dbReference type="ARBA" id="ARBA00022692"/>
    </source>
</evidence>